<reference evidence="4" key="1">
    <citation type="journal article" date="2015" name="Genome Announc.">
        <title>Draft genome sequence of the fungus Penicillium brasilianum MG11.</title>
        <authorList>
            <person name="Horn F."/>
            <person name="Linde J."/>
            <person name="Mattern D.J."/>
            <person name="Walther G."/>
            <person name="Guthke R."/>
            <person name="Brakhage A.A."/>
            <person name="Valiante V."/>
        </authorList>
    </citation>
    <scope>NUCLEOTIDE SEQUENCE [LARGE SCALE GENOMIC DNA]</scope>
    <source>
        <strain evidence="4">MG11</strain>
    </source>
</reference>
<feature type="compositionally biased region" description="Low complexity" evidence="1">
    <location>
        <begin position="202"/>
        <end position="222"/>
    </location>
</feature>
<evidence type="ECO:0000256" key="1">
    <source>
        <dbReference type="SAM" id="MobiDB-lite"/>
    </source>
</evidence>
<feature type="compositionally biased region" description="Low complexity" evidence="1">
    <location>
        <begin position="114"/>
        <end position="131"/>
    </location>
</feature>
<dbReference type="PANTHER" id="PTHR47336:SF4">
    <property type="entry name" value="BHLH TRANSCRIPTION FACTOR (EUROFUNG)"/>
    <property type="match status" value="1"/>
</dbReference>
<feature type="compositionally biased region" description="Polar residues" evidence="1">
    <location>
        <begin position="138"/>
        <end position="150"/>
    </location>
</feature>
<dbReference type="SMART" id="SM00353">
    <property type="entry name" value="HLH"/>
    <property type="match status" value="1"/>
</dbReference>
<dbReference type="PROSITE" id="PS50888">
    <property type="entry name" value="BHLH"/>
    <property type="match status" value="1"/>
</dbReference>
<evidence type="ECO:0000313" key="3">
    <source>
        <dbReference type="EMBL" id="CEJ61534.1"/>
    </source>
</evidence>
<dbReference type="Gene3D" id="4.10.280.10">
    <property type="entry name" value="Helix-loop-helix DNA-binding domain"/>
    <property type="match status" value="1"/>
</dbReference>
<dbReference type="AlphaFoldDB" id="A0A0F7TXY9"/>
<feature type="compositionally biased region" description="Basic and acidic residues" evidence="1">
    <location>
        <begin position="182"/>
        <end position="191"/>
    </location>
</feature>
<name>A0A0F7TXY9_PENBI</name>
<dbReference type="InterPro" id="IPR052099">
    <property type="entry name" value="Regulatory_TF_Diverse"/>
</dbReference>
<gene>
    <name evidence="3" type="ORF">PMG11_10065</name>
</gene>
<proteinExistence type="predicted"/>
<dbReference type="PANTHER" id="PTHR47336">
    <property type="entry name" value="TRANSCRIPTION FACTOR HMS1-RELATED"/>
    <property type="match status" value="1"/>
</dbReference>
<feature type="domain" description="BHLH" evidence="2">
    <location>
        <begin position="226"/>
        <end position="285"/>
    </location>
</feature>
<dbReference type="GO" id="GO:0046983">
    <property type="term" value="F:protein dimerization activity"/>
    <property type="evidence" value="ECO:0007669"/>
    <property type="project" value="InterPro"/>
</dbReference>
<evidence type="ECO:0000313" key="4">
    <source>
        <dbReference type="Proteomes" id="UP000042958"/>
    </source>
</evidence>
<feature type="region of interest" description="Disordered" evidence="1">
    <location>
        <begin position="114"/>
        <end position="228"/>
    </location>
</feature>
<keyword evidence="4" id="KW-1185">Reference proteome</keyword>
<sequence length="317" mass="34397">MIATSTQSGPTMAFNRTALSNLSLEDERYLNQQLSPQSRPMELFPTTKASDPLPGNWSYDSAIDLFSLNPADMDPVSFDFADSLTSADSRDLFMDPFGTPTAIGGFSMPTADDTISLSSDLDSDDQSWSMSARPSIDMTMTSPTTTSNKPITRASLTNSSSNSNTRTSTSTSTRWSSSPEIKPQEYKASHIDKRRKTRSLSDESTTSSSGQAAASAPQDPQGRNAAKRAAHNIIEKRYRTNMNAKFLALEKAISPAGVQKSCRAGAGSLKKSEILSNALAYIERIQQENLSVQKELAMLKQGIVPGGMWRSSKHGRS</sequence>
<protein>
    <recommendedName>
        <fullName evidence="2">BHLH domain-containing protein</fullName>
    </recommendedName>
</protein>
<dbReference type="Proteomes" id="UP000042958">
    <property type="component" value="Unassembled WGS sequence"/>
</dbReference>
<dbReference type="STRING" id="104259.A0A0F7TXY9"/>
<dbReference type="EMBL" id="CDHK01000011">
    <property type="protein sequence ID" value="CEJ61534.1"/>
    <property type="molecule type" value="Genomic_DNA"/>
</dbReference>
<organism evidence="3 4">
    <name type="scientific">Penicillium brasilianum</name>
    <dbReference type="NCBI Taxonomy" id="104259"/>
    <lineage>
        <taxon>Eukaryota</taxon>
        <taxon>Fungi</taxon>
        <taxon>Dikarya</taxon>
        <taxon>Ascomycota</taxon>
        <taxon>Pezizomycotina</taxon>
        <taxon>Eurotiomycetes</taxon>
        <taxon>Eurotiomycetidae</taxon>
        <taxon>Eurotiales</taxon>
        <taxon>Aspergillaceae</taxon>
        <taxon>Penicillium</taxon>
    </lineage>
</organism>
<evidence type="ECO:0000259" key="2">
    <source>
        <dbReference type="PROSITE" id="PS50888"/>
    </source>
</evidence>
<feature type="compositionally biased region" description="Low complexity" evidence="1">
    <location>
        <begin position="152"/>
        <end position="178"/>
    </location>
</feature>
<dbReference type="InterPro" id="IPR036638">
    <property type="entry name" value="HLH_DNA-bd_sf"/>
</dbReference>
<dbReference type="SUPFAM" id="SSF47459">
    <property type="entry name" value="HLH, helix-loop-helix DNA-binding domain"/>
    <property type="match status" value="1"/>
</dbReference>
<dbReference type="InterPro" id="IPR011598">
    <property type="entry name" value="bHLH_dom"/>
</dbReference>
<dbReference type="OrthoDB" id="2133190at2759"/>
<accession>A0A0F7TXY9</accession>
<dbReference type="Pfam" id="PF00010">
    <property type="entry name" value="HLH"/>
    <property type="match status" value="1"/>
</dbReference>